<evidence type="ECO:0000259" key="9">
    <source>
        <dbReference type="PROSITE" id="PS51755"/>
    </source>
</evidence>
<evidence type="ECO:0000313" key="10">
    <source>
        <dbReference type="EMBL" id="KAA2237526.1"/>
    </source>
</evidence>
<dbReference type="PANTHER" id="PTHR48111">
    <property type="entry name" value="REGULATOR OF RPOS"/>
    <property type="match status" value="1"/>
</dbReference>
<dbReference type="GO" id="GO:0000156">
    <property type="term" value="F:phosphorelay response regulator activity"/>
    <property type="evidence" value="ECO:0007669"/>
    <property type="project" value="TreeGrafter"/>
</dbReference>
<reference evidence="10 11" key="2">
    <citation type="submission" date="2019-09" db="EMBL/GenBank/DDBJ databases">
        <authorList>
            <person name="Jin C."/>
        </authorList>
    </citation>
    <scope>NUCLEOTIDE SEQUENCE [LARGE SCALE GENOMIC DNA]</scope>
    <source>
        <strain evidence="10 11">BN140002</strain>
    </source>
</reference>
<keyword evidence="3" id="KW-0805">Transcription regulation</keyword>
<comment type="caution">
    <text evidence="10">The sequence shown here is derived from an EMBL/GenBank/DDBJ whole genome shotgun (WGS) entry which is preliminary data.</text>
</comment>
<dbReference type="InterPro" id="IPR001789">
    <property type="entry name" value="Sig_transdc_resp-reg_receiver"/>
</dbReference>
<dbReference type="FunFam" id="3.40.50.2300:FF:000002">
    <property type="entry name" value="DNA-binding response regulator PhoP"/>
    <property type="match status" value="1"/>
</dbReference>
<accession>A0A5B2VG06</accession>
<dbReference type="Gene3D" id="1.10.10.10">
    <property type="entry name" value="Winged helix-like DNA-binding domain superfamily/Winged helix DNA-binding domain"/>
    <property type="match status" value="1"/>
</dbReference>
<evidence type="ECO:0000256" key="2">
    <source>
        <dbReference type="ARBA" id="ARBA00023012"/>
    </source>
</evidence>
<evidence type="ECO:0000313" key="11">
    <source>
        <dbReference type="Proteomes" id="UP000323142"/>
    </source>
</evidence>
<dbReference type="AlphaFoldDB" id="A0A5B2VG06"/>
<dbReference type="SUPFAM" id="SSF52172">
    <property type="entry name" value="CheY-like"/>
    <property type="match status" value="1"/>
</dbReference>
<feature type="modified residue" description="4-aspartylphosphate" evidence="6">
    <location>
        <position position="51"/>
    </location>
</feature>
<dbReference type="PROSITE" id="PS50110">
    <property type="entry name" value="RESPONSE_REGULATORY"/>
    <property type="match status" value="1"/>
</dbReference>
<gene>
    <name evidence="10" type="ORF">F0L46_11105</name>
</gene>
<dbReference type="Pfam" id="PF00072">
    <property type="entry name" value="Response_reg"/>
    <property type="match status" value="1"/>
</dbReference>
<name>A0A5B2VG06_9HYPH</name>
<dbReference type="Gene3D" id="6.10.250.690">
    <property type="match status" value="1"/>
</dbReference>
<dbReference type="Gene3D" id="3.40.50.2300">
    <property type="match status" value="1"/>
</dbReference>
<dbReference type="GO" id="GO:0032993">
    <property type="term" value="C:protein-DNA complex"/>
    <property type="evidence" value="ECO:0007669"/>
    <property type="project" value="TreeGrafter"/>
</dbReference>
<feature type="domain" description="OmpR/PhoB-type" evidence="9">
    <location>
        <begin position="124"/>
        <end position="218"/>
    </location>
</feature>
<dbReference type="CDD" id="cd00383">
    <property type="entry name" value="trans_reg_C"/>
    <property type="match status" value="1"/>
</dbReference>
<keyword evidence="1 6" id="KW-0597">Phosphoprotein</keyword>
<dbReference type="SMART" id="SM00862">
    <property type="entry name" value="Trans_reg_C"/>
    <property type="match status" value="1"/>
</dbReference>
<feature type="DNA-binding region" description="OmpR/PhoB-type" evidence="7">
    <location>
        <begin position="124"/>
        <end position="218"/>
    </location>
</feature>
<dbReference type="SMART" id="SM00448">
    <property type="entry name" value="REC"/>
    <property type="match status" value="1"/>
</dbReference>
<keyword evidence="11" id="KW-1185">Reference proteome</keyword>
<keyword evidence="2" id="KW-0902">Two-component regulatory system</keyword>
<keyword evidence="4 7" id="KW-0238">DNA-binding</keyword>
<dbReference type="GO" id="GO:0000976">
    <property type="term" value="F:transcription cis-regulatory region binding"/>
    <property type="evidence" value="ECO:0007669"/>
    <property type="project" value="TreeGrafter"/>
</dbReference>
<dbReference type="RefSeq" id="WP_149817409.1">
    <property type="nucleotide sequence ID" value="NZ_VUOA01000019.1"/>
</dbReference>
<dbReference type="GO" id="GO:0005829">
    <property type="term" value="C:cytosol"/>
    <property type="evidence" value="ECO:0007669"/>
    <property type="project" value="TreeGrafter"/>
</dbReference>
<dbReference type="InterPro" id="IPR001867">
    <property type="entry name" value="OmpR/PhoB-type_DNA-bd"/>
</dbReference>
<dbReference type="InterPro" id="IPR039420">
    <property type="entry name" value="WalR-like"/>
</dbReference>
<evidence type="ECO:0000256" key="6">
    <source>
        <dbReference type="PROSITE-ProRule" id="PRU00169"/>
    </source>
</evidence>
<evidence type="ECO:0000256" key="3">
    <source>
        <dbReference type="ARBA" id="ARBA00023015"/>
    </source>
</evidence>
<evidence type="ECO:0000256" key="5">
    <source>
        <dbReference type="ARBA" id="ARBA00023163"/>
    </source>
</evidence>
<evidence type="ECO:0000256" key="7">
    <source>
        <dbReference type="PROSITE-ProRule" id="PRU01091"/>
    </source>
</evidence>
<dbReference type="GO" id="GO:0006355">
    <property type="term" value="P:regulation of DNA-templated transcription"/>
    <property type="evidence" value="ECO:0007669"/>
    <property type="project" value="InterPro"/>
</dbReference>
<dbReference type="Proteomes" id="UP000323142">
    <property type="component" value="Unassembled WGS sequence"/>
</dbReference>
<dbReference type="Pfam" id="PF00486">
    <property type="entry name" value="Trans_reg_C"/>
    <property type="match status" value="1"/>
</dbReference>
<reference evidence="10 11" key="1">
    <citation type="submission" date="2019-09" db="EMBL/GenBank/DDBJ databases">
        <title>Salinarimonas rosea gen. nov., sp. nov., a new member of the a-2 subgroup of the Proteobacteria.</title>
        <authorList>
            <person name="Liu J."/>
        </authorList>
    </citation>
    <scope>NUCLEOTIDE SEQUENCE [LARGE SCALE GENOMIC DNA]</scope>
    <source>
        <strain evidence="10 11">BN140002</strain>
    </source>
</reference>
<keyword evidence="5" id="KW-0804">Transcription</keyword>
<dbReference type="InterPro" id="IPR036388">
    <property type="entry name" value="WH-like_DNA-bd_sf"/>
</dbReference>
<dbReference type="PROSITE" id="PS51755">
    <property type="entry name" value="OMPR_PHOB"/>
    <property type="match status" value="1"/>
</dbReference>
<dbReference type="CDD" id="cd19934">
    <property type="entry name" value="REC_OmpR_EcPhoP-like"/>
    <property type="match status" value="1"/>
</dbReference>
<dbReference type="InterPro" id="IPR011006">
    <property type="entry name" value="CheY-like_superfamily"/>
</dbReference>
<feature type="domain" description="Response regulatory" evidence="8">
    <location>
        <begin position="2"/>
        <end position="116"/>
    </location>
</feature>
<dbReference type="PANTHER" id="PTHR48111:SF37">
    <property type="entry name" value="RESPONSE REGULATOR PROTEIN CARR"/>
    <property type="match status" value="1"/>
</dbReference>
<evidence type="ECO:0000259" key="8">
    <source>
        <dbReference type="PROSITE" id="PS50110"/>
    </source>
</evidence>
<dbReference type="OrthoDB" id="9802426at2"/>
<dbReference type="EMBL" id="VUOA01000019">
    <property type="protein sequence ID" value="KAA2237526.1"/>
    <property type="molecule type" value="Genomic_DNA"/>
</dbReference>
<sequence length="223" mass="24713">MRILVVEDERRIAADVARSLDAAGFVAEVAHDGEDGWFRGDSEPFDAAVLDLGLPRLDGVSVLKRWRAAGRPLPVLILTARDGWREKVDAIDAGADDYLTKPFRMEELVARVRAITRRAAGRTSPLIAIGPVELDTRHRSLSVEGRAVALTALEYRLLAYLMTHAGRVVSQHELSEHIYSDSVEHESNAVEVLVARLRKKLGVPLLETRRGHGYVIERRDGPA</sequence>
<organism evidence="10 11">
    <name type="scientific">Salinarimonas soli</name>
    <dbReference type="NCBI Taxonomy" id="1638099"/>
    <lineage>
        <taxon>Bacteria</taxon>
        <taxon>Pseudomonadati</taxon>
        <taxon>Pseudomonadota</taxon>
        <taxon>Alphaproteobacteria</taxon>
        <taxon>Hyphomicrobiales</taxon>
        <taxon>Salinarimonadaceae</taxon>
        <taxon>Salinarimonas</taxon>
    </lineage>
</organism>
<protein>
    <submittedName>
        <fullName evidence="10">Response regulator transcription factor</fullName>
    </submittedName>
</protein>
<evidence type="ECO:0000256" key="4">
    <source>
        <dbReference type="ARBA" id="ARBA00023125"/>
    </source>
</evidence>
<proteinExistence type="predicted"/>
<evidence type="ECO:0000256" key="1">
    <source>
        <dbReference type="ARBA" id="ARBA00022553"/>
    </source>
</evidence>